<evidence type="ECO:0000313" key="2">
    <source>
        <dbReference type="Proteomes" id="UP000187203"/>
    </source>
</evidence>
<name>A0A1R3KNR2_9ROSI</name>
<sequence>MATTPELRRSSDETQSLWVVSSRCPNPDSNLLLSKICPEAPQMSLGRTSNLSLRSLYLTEGWHRSSSGSLEYKCTKDHARVYVAELAPISVCHVCW</sequence>
<reference evidence="2" key="1">
    <citation type="submission" date="2013-09" db="EMBL/GenBank/DDBJ databases">
        <title>Corchorus olitorius genome sequencing.</title>
        <authorList>
            <person name="Alam M."/>
            <person name="Haque M.S."/>
            <person name="Islam M.S."/>
            <person name="Emdad E.M."/>
            <person name="Islam M.M."/>
            <person name="Ahmed B."/>
            <person name="Halim A."/>
            <person name="Hossen Q.M.M."/>
            <person name="Hossain M.Z."/>
            <person name="Ahmed R."/>
            <person name="Khan M.M."/>
            <person name="Islam R."/>
            <person name="Rashid M.M."/>
            <person name="Khan S.A."/>
            <person name="Rahman M.S."/>
            <person name="Alam M."/>
            <person name="Yahiya A.S."/>
            <person name="Khan M.S."/>
            <person name="Azam M.S."/>
            <person name="Haque T."/>
            <person name="Lashkar M.Z.H."/>
            <person name="Akhand A.I."/>
            <person name="Morshed G."/>
            <person name="Roy S."/>
            <person name="Uddin K.S."/>
            <person name="Rabeya T."/>
            <person name="Hossain A.S."/>
            <person name="Chowdhury A."/>
            <person name="Snigdha A.R."/>
            <person name="Mortoza M.S."/>
            <person name="Matin S.A."/>
            <person name="Hoque S.M.E."/>
            <person name="Islam M.K."/>
            <person name="Roy D.K."/>
            <person name="Haider R."/>
            <person name="Moosa M.M."/>
            <person name="Elias S.M."/>
            <person name="Hasan A.M."/>
            <person name="Jahan S."/>
            <person name="Shafiuddin M."/>
            <person name="Mahmood N."/>
            <person name="Shommy N.S."/>
        </authorList>
    </citation>
    <scope>NUCLEOTIDE SEQUENCE [LARGE SCALE GENOMIC DNA]</scope>
    <source>
        <strain evidence="2">cv. O-4</strain>
    </source>
</reference>
<keyword evidence="2" id="KW-1185">Reference proteome</keyword>
<protein>
    <submittedName>
        <fullName evidence="1">Uncharacterized protein</fullName>
    </submittedName>
</protein>
<gene>
    <name evidence="1" type="ORF">COLO4_06185</name>
</gene>
<comment type="caution">
    <text evidence="1">The sequence shown here is derived from an EMBL/GenBank/DDBJ whole genome shotgun (WGS) entry which is preliminary data.</text>
</comment>
<evidence type="ECO:0000313" key="1">
    <source>
        <dbReference type="EMBL" id="OMP08716.1"/>
    </source>
</evidence>
<accession>A0A1R3KNR2</accession>
<dbReference type="EMBL" id="AWUE01012642">
    <property type="protein sequence ID" value="OMP08716.1"/>
    <property type="molecule type" value="Genomic_DNA"/>
</dbReference>
<dbReference type="AlphaFoldDB" id="A0A1R3KNR2"/>
<proteinExistence type="predicted"/>
<dbReference type="Proteomes" id="UP000187203">
    <property type="component" value="Unassembled WGS sequence"/>
</dbReference>
<organism evidence="1 2">
    <name type="scientific">Corchorus olitorius</name>
    <dbReference type="NCBI Taxonomy" id="93759"/>
    <lineage>
        <taxon>Eukaryota</taxon>
        <taxon>Viridiplantae</taxon>
        <taxon>Streptophyta</taxon>
        <taxon>Embryophyta</taxon>
        <taxon>Tracheophyta</taxon>
        <taxon>Spermatophyta</taxon>
        <taxon>Magnoliopsida</taxon>
        <taxon>eudicotyledons</taxon>
        <taxon>Gunneridae</taxon>
        <taxon>Pentapetalae</taxon>
        <taxon>rosids</taxon>
        <taxon>malvids</taxon>
        <taxon>Malvales</taxon>
        <taxon>Malvaceae</taxon>
        <taxon>Grewioideae</taxon>
        <taxon>Apeibeae</taxon>
        <taxon>Corchorus</taxon>
    </lineage>
</organism>